<protein>
    <recommendedName>
        <fullName evidence="4">DivIVA domain-containing protein</fullName>
    </recommendedName>
</protein>
<accession>A0A1R4KH02</accession>
<evidence type="ECO:0008006" key="4">
    <source>
        <dbReference type="Google" id="ProtNLM"/>
    </source>
</evidence>
<dbReference type="Proteomes" id="UP000188342">
    <property type="component" value="Unassembled WGS sequence"/>
</dbReference>
<feature type="compositionally biased region" description="Basic and acidic residues" evidence="1">
    <location>
        <begin position="82"/>
        <end position="97"/>
    </location>
</feature>
<reference evidence="2 3" key="1">
    <citation type="submission" date="2017-02" db="EMBL/GenBank/DDBJ databases">
        <authorList>
            <person name="Peterson S.W."/>
        </authorList>
    </citation>
    <scope>NUCLEOTIDE SEQUENCE [LARGE SCALE GENOMIC DNA]</scope>
    <source>
        <strain evidence="2 3">LSP_Lj1</strain>
    </source>
</reference>
<dbReference type="EMBL" id="FUKQ01000052">
    <property type="protein sequence ID" value="SJN43477.1"/>
    <property type="molecule type" value="Genomic_DNA"/>
</dbReference>
<dbReference type="InterPro" id="IPR019933">
    <property type="entry name" value="DivIVA_domain"/>
</dbReference>
<sequence>MTWLLASLVLVVLAAAAVVGSGRWGAMPDLVDDRTSGRLPEGPIGARELLATRFTVVPRGYSMAEVDELLQRLAAQLPQDTRQADDKGGEDFTRASDDEASTPRRTTGRGLFEA</sequence>
<dbReference type="OrthoDB" id="3404379at2"/>
<dbReference type="RefSeq" id="WP_094765821.1">
    <property type="nucleotide sequence ID" value="NZ_FUKQ01000052.1"/>
</dbReference>
<dbReference type="STRING" id="1255658.FM114_14355"/>
<evidence type="ECO:0000256" key="1">
    <source>
        <dbReference type="SAM" id="MobiDB-lite"/>
    </source>
</evidence>
<evidence type="ECO:0000313" key="3">
    <source>
        <dbReference type="Proteomes" id="UP000188342"/>
    </source>
</evidence>
<organism evidence="2 3">
    <name type="scientific">Luteococcus japonicus LSP_Lj1</name>
    <dbReference type="NCBI Taxonomy" id="1255658"/>
    <lineage>
        <taxon>Bacteria</taxon>
        <taxon>Bacillati</taxon>
        <taxon>Actinomycetota</taxon>
        <taxon>Actinomycetes</taxon>
        <taxon>Propionibacteriales</taxon>
        <taxon>Propionibacteriaceae</taxon>
        <taxon>Luteococcus</taxon>
    </lineage>
</organism>
<dbReference type="NCBIfam" id="TIGR03544">
    <property type="entry name" value="DivI1A_domain"/>
    <property type="match status" value="1"/>
</dbReference>
<keyword evidence="3" id="KW-1185">Reference proteome</keyword>
<dbReference type="AlphaFoldDB" id="A0A1R4KH02"/>
<evidence type="ECO:0000313" key="2">
    <source>
        <dbReference type="EMBL" id="SJN43477.1"/>
    </source>
</evidence>
<name>A0A1R4KH02_9ACTN</name>
<gene>
    <name evidence="2" type="ORF">FM114_14355</name>
</gene>
<feature type="region of interest" description="Disordered" evidence="1">
    <location>
        <begin position="76"/>
        <end position="114"/>
    </location>
</feature>
<proteinExistence type="predicted"/>